<reference evidence="2 3" key="1">
    <citation type="submission" date="2018-09" db="EMBL/GenBank/DDBJ databases">
        <title>Paenibacillus aracenensis nov. sp. isolated from a cave in southern Spain.</title>
        <authorList>
            <person name="Jurado V."/>
            <person name="Gutierrez-Patricio S."/>
            <person name="Gonzalez-Pimentel J.L."/>
            <person name="Miller A.Z."/>
            <person name="Laiz L."/>
            <person name="Saiz-Jimenez C."/>
        </authorList>
    </citation>
    <scope>NUCLEOTIDE SEQUENCE [LARGE SCALE GENOMIC DNA]</scope>
    <source>
        <strain evidence="2 3">JCM 19203</strain>
    </source>
</reference>
<dbReference type="RefSeq" id="WP_120108257.1">
    <property type="nucleotide sequence ID" value="NZ_QXQB01000001.1"/>
</dbReference>
<feature type="domain" description="SLH" evidence="1">
    <location>
        <begin position="163"/>
        <end position="225"/>
    </location>
</feature>
<accession>A0A3A6PPS9</accession>
<dbReference type="AlphaFoldDB" id="A0A3A6PPS9"/>
<name>A0A3A6PPS9_9BACL</name>
<dbReference type="PROSITE" id="PS51272">
    <property type="entry name" value="SLH"/>
    <property type="match status" value="1"/>
</dbReference>
<gene>
    <name evidence="2" type="ORF">D3P09_06920</name>
</gene>
<evidence type="ECO:0000313" key="2">
    <source>
        <dbReference type="EMBL" id="RJX41676.1"/>
    </source>
</evidence>
<organism evidence="2 3">
    <name type="scientific">Paenibacillus pinisoli</name>
    <dbReference type="NCBI Taxonomy" id="1276110"/>
    <lineage>
        <taxon>Bacteria</taxon>
        <taxon>Bacillati</taxon>
        <taxon>Bacillota</taxon>
        <taxon>Bacilli</taxon>
        <taxon>Bacillales</taxon>
        <taxon>Paenibacillaceae</taxon>
        <taxon>Paenibacillus</taxon>
    </lineage>
</organism>
<evidence type="ECO:0000313" key="3">
    <source>
        <dbReference type="Proteomes" id="UP000267798"/>
    </source>
</evidence>
<comment type="caution">
    <text evidence="2">The sequence shown here is derived from an EMBL/GenBank/DDBJ whole genome shotgun (WGS) entry which is preliminary data.</text>
</comment>
<evidence type="ECO:0000259" key="1">
    <source>
        <dbReference type="PROSITE" id="PS51272"/>
    </source>
</evidence>
<dbReference type="InterPro" id="IPR001119">
    <property type="entry name" value="SLH_dom"/>
</dbReference>
<sequence length="362" mass="41022">MKLKITGIAIIIVGMLLTGEWAAAMVGPQSNPSNWAKSDVNTAIWLGIVPERLQSKYQSPITREEFAELIVNTIFIREKNKAAASGKADYWTKEKLLEKVQLEVEFTDARQQHVKLAYILGSVNGVSETQFAPNKHISRQEAATMLINTNHIINGISYTPNDVLGYTDFDKIADWALPAVQAAASVGYMKGVGKKFDYAGKFTREQSIATMMRLYFSDYEFALRGNLTIHSEYEELHYRVGKDHISVTYRNDRTASKLDDALRKAWERNDIASEKPKFYDRDKAVALFAFEKQLRPDDLPGIIAPTLNGLSTTWDYGWMNVSIFNQDSLIRFEFKPVRGYMTRAEEYQAGYPFAPVTANQIL</sequence>
<protein>
    <recommendedName>
        <fullName evidence="1">SLH domain-containing protein</fullName>
    </recommendedName>
</protein>
<dbReference type="OrthoDB" id="1858867at2"/>
<dbReference type="EMBL" id="QXQB01000001">
    <property type="protein sequence ID" value="RJX41676.1"/>
    <property type="molecule type" value="Genomic_DNA"/>
</dbReference>
<keyword evidence="3" id="KW-1185">Reference proteome</keyword>
<dbReference type="Pfam" id="PF00395">
    <property type="entry name" value="SLH"/>
    <property type="match status" value="2"/>
</dbReference>
<dbReference type="Proteomes" id="UP000267798">
    <property type="component" value="Unassembled WGS sequence"/>
</dbReference>
<proteinExistence type="predicted"/>